<dbReference type="GO" id="GO:0016620">
    <property type="term" value="F:oxidoreductase activity, acting on the aldehyde or oxo group of donors, NAD or NADP as acceptor"/>
    <property type="evidence" value="ECO:0007669"/>
    <property type="project" value="InterPro"/>
</dbReference>
<dbReference type="InterPro" id="IPR015590">
    <property type="entry name" value="Aldehyde_DH_dom"/>
</dbReference>
<dbReference type="InterPro" id="IPR016160">
    <property type="entry name" value="Ald_DH_CS_CYS"/>
</dbReference>
<dbReference type="Gene3D" id="3.40.309.10">
    <property type="entry name" value="Aldehyde Dehydrogenase, Chain A, domain 2"/>
    <property type="match status" value="1"/>
</dbReference>
<feature type="domain" description="Aldehyde dehydrogenase" evidence="4">
    <location>
        <begin position="16"/>
        <end position="475"/>
    </location>
</feature>
<dbReference type="EMBL" id="WMBR01000005">
    <property type="protein sequence ID" value="MXP23393.1"/>
    <property type="molecule type" value="Genomic_DNA"/>
</dbReference>
<evidence type="ECO:0000256" key="2">
    <source>
        <dbReference type="ARBA" id="ARBA00023002"/>
    </source>
</evidence>
<dbReference type="PROSITE" id="PS00070">
    <property type="entry name" value="ALDEHYDE_DEHYDR_CYS"/>
    <property type="match status" value="1"/>
</dbReference>
<evidence type="ECO:0000313" key="5">
    <source>
        <dbReference type="EMBL" id="MXP23393.1"/>
    </source>
</evidence>
<keyword evidence="6" id="KW-1185">Reference proteome</keyword>
<protein>
    <submittedName>
        <fullName evidence="5">Aldehyde dehydrogenase family protein</fullName>
    </submittedName>
</protein>
<dbReference type="AlphaFoldDB" id="A0A6L7GUZ3"/>
<comment type="caution">
    <text evidence="5">The sequence shown here is derived from an EMBL/GenBank/DDBJ whole genome shotgun (WGS) entry which is preliminary data.</text>
</comment>
<dbReference type="Pfam" id="PF00171">
    <property type="entry name" value="Aldedh"/>
    <property type="match status" value="1"/>
</dbReference>
<dbReference type="PANTHER" id="PTHR42986:SF1">
    <property type="entry name" value="BENZALDEHYDE DEHYDROGENASE YFMT"/>
    <property type="match status" value="1"/>
</dbReference>
<dbReference type="Gene3D" id="3.40.605.10">
    <property type="entry name" value="Aldehyde Dehydrogenase, Chain A, domain 1"/>
    <property type="match status" value="1"/>
</dbReference>
<evidence type="ECO:0000259" key="4">
    <source>
        <dbReference type="Pfam" id="PF00171"/>
    </source>
</evidence>
<dbReference type="InterPro" id="IPR016162">
    <property type="entry name" value="Ald_DH_N"/>
</dbReference>
<evidence type="ECO:0000256" key="1">
    <source>
        <dbReference type="ARBA" id="ARBA00009986"/>
    </source>
</evidence>
<proteinExistence type="inferred from homology"/>
<gene>
    <name evidence="5" type="ORF">GIY30_18810</name>
</gene>
<accession>A0A6L7GUZ3</accession>
<dbReference type="InterPro" id="IPR016163">
    <property type="entry name" value="Ald_DH_C"/>
</dbReference>
<evidence type="ECO:0000256" key="3">
    <source>
        <dbReference type="ARBA" id="ARBA00023027"/>
    </source>
</evidence>
<keyword evidence="2" id="KW-0560">Oxidoreductase</keyword>
<dbReference type="RefSeq" id="WP_160903559.1">
    <property type="nucleotide sequence ID" value="NZ_CP102850.1"/>
</dbReference>
<dbReference type="PANTHER" id="PTHR42986">
    <property type="entry name" value="BENZALDEHYDE DEHYDROGENASE YFMT"/>
    <property type="match status" value="1"/>
</dbReference>
<reference evidence="5 6" key="1">
    <citation type="submission" date="2019-11" db="EMBL/GenBank/DDBJ databases">
        <title>Gordonia sp. nov., a novel actinobacterium isolated from mangrove soil in Hainan.</title>
        <authorList>
            <person name="Huang X."/>
            <person name="Xie Y."/>
            <person name="Chu X."/>
            <person name="Xiao K."/>
        </authorList>
    </citation>
    <scope>NUCLEOTIDE SEQUENCE [LARGE SCALE GENOMIC DNA]</scope>
    <source>
        <strain evidence="5 6">HNM0687</strain>
    </source>
</reference>
<dbReference type="FunFam" id="3.40.605.10:FF:000007">
    <property type="entry name" value="NAD/NADP-dependent betaine aldehyde dehydrogenase"/>
    <property type="match status" value="1"/>
</dbReference>
<dbReference type="Proteomes" id="UP000475545">
    <property type="component" value="Unassembled WGS sequence"/>
</dbReference>
<evidence type="ECO:0000313" key="6">
    <source>
        <dbReference type="Proteomes" id="UP000475545"/>
    </source>
</evidence>
<name>A0A6L7GUZ3_9ACTN</name>
<dbReference type="SUPFAM" id="SSF53720">
    <property type="entry name" value="ALDH-like"/>
    <property type="match status" value="1"/>
</dbReference>
<organism evidence="5 6">
    <name type="scientific">Gordonia mangrovi</name>
    <dbReference type="NCBI Taxonomy" id="2665643"/>
    <lineage>
        <taxon>Bacteria</taxon>
        <taxon>Bacillati</taxon>
        <taxon>Actinomycetota</taxon>
        <taxon>Actinomycetes</taxon>
        <taxon>Mycobacteriales</taxon>
        <taxon>Gordoniaceae</taxon>
        <taxon>Gordonia</taxon>
    </lineage>
</organism>
<dbReference type="InterPro" id="IPR016161">
    <property type="entry name" value="Ald_DH/histidinol_DH"/>
</dbReference>
<sequence>MTDSLALLIDGKLVEAADNATYESTSPVTGEVLATVASAGSEDVSRAVSAARRAFESWHRASYLERRRVLLAAADYLEQKAATSQAIMALEVGLPAPLTALNIQEGAATLREAAGLTSAPLGEILPSYDPQTSNLNMRVPAGVVLAIVPWNAPVILAARSTAIALAVGNSVIVKPSEESPNSAGHLLAEALSHAGAPDGLINVLSTAPERGPQVIEELLSHPYVRRVVFIGSTRTGRKIAALAGEHLVPAVMELGGKNSTIVLDDADLDAASDMLVHAAFTYGGQVCMATDRIIATDRIFDDLTERVLAKTSALRVGDPRDPANDYGPLINQRAAEGFRTLVSDAVNSGARILHGSGETDGLYAEPVVLTDLPTTARAFYEEAFSPVVSLQRASDEADAIRQANDTELGLMASVISGDDGHALSVANRIHSGAIHVNSSSIGDEPHVPFGGIGASGFGRLGGLESVRTFTEQRTIYLHGNQLAVPVVKE</sequence>
<comment type="similarity">
    <text evidence="1">Belongs to the aldehyde dehydrogenase family.</text>
</comment>
<keyword evidence="3" id="KW-0520">NAD</keyword>